<dbReference type="RefSeq" id="XP_060292856.1">
    <property type="nucleotide sequence ID" value="XM_060434867.1"/>
</dbReference>
<comment type="caution">
    <text evidence="2">The sequence shown here is derived from an EMBL/GenBank/DDBJ whole genome shotgun (WGS) entry which is preliminary data.</text>
</comment>
<gene>
    <name evidence="2" type="ORF">B0T26DRAFT_410754</name>
</gene>
<dbReference type="GeneID" id="85318137"/>
<evidence type="ECO:0000256" key="1">
    <source>
        <dbReference type="SAM" id="MobiDB-lite"/>
    </source>
</evidence>
<name>A0AA40DQI3_9PEZI</name>
<evidence type="ECO:0000313" key="3">
    <source>
        <dbReference type="Proteomes" id="UP001172101"/>
    </source>
</evidence>
<reference evidence="2" key="1">
    <citation type="submission" date="2023-06" db="EMBL/GenBank/DDBJ databases">
        <title>Genome-scale phylogeny and comparative genomics of the fungal order Sordariales.</title>
        <authorList>
            <consortium name="Lawrence Berkeley National Laboratory"/>
            <person name="Hensen N."/>
            <person name="Bonometti L."/>
            <person name="Westerberg I."/>
            <person name="Brannstrom I.O."/>
            <person name="Guillou S."/>
            <person name="Cros-Aarteil S."/>
            <person name="Calhoun S."/>
            <person name="Haridas S."/>
            <person name="Kuo A."/>
            <person name="Mondo S."/>
            <person name="Pangilinan J."/>
            <person name="Riley R."/>
            <person name="LaButti K."/>
            <person name="Andreopoulos B."/>
            <person name="Lipzen A."/>
            <person name="Chen C."/>
            <person name="Yanf M."/>
            <person name="Daum C."/>
            <person name="Ng V."/>
            <person name="Clum A."/>
            <person name="Steindorff A."/>
            <person name="Ohm R."/>
            <person name="Martin F."/>
            <person name="Silar P."/>
            <person name="Natvig D."/>
            <person name="Lalanne C."/>
            <person name="Gautier V."/>
            <person name="Ament-velasquez S.L."/>
            <person name="Kruys A."/>
            <person name="Hutchinson M.I."/>
            <person name="Powell A.J."/>
            <person name="Barry K."/>
            <person name="Miller A.N."/>
            <person name="Grigoriev I.V."/>
            <person name="Debuchy R."/>
            <person name="Gladieux P."/>
            <person name="Thoren M.H."/>
            <person name="Johannesson H."/>
        </authorList>
    </citation>
    <scope>NUCLEOTIDE SEQUENCE</scope>
    <source>
        <strain evidence="2">SMH2392-1A</strain>
    </source>
</reference>
<evidence type="ECO:0000313" key="2">
    <source>
        <dbReference type="EMBL" id="KAK0709552.1"/>
    </source>
</evidence>
<dbReference type="EMBL" id="JAUIRO010000006">
    <property type="protein sequence ID" value="KAK0709552.1"/>
    <property type="molecule type" value="Genomic_DNA"/>
</dbReference>
<sequence>MASGSIVSPTVKHGAHRYLCRRIPYPLSTARSRNRSSDNTTDQRTKSFQDVSPEDMAAIEREHQQRSRRFRFCFYDRNSQLLAITIPTGLHEALHVNLYNLFRDQLVRSGDEESWKSMAATTFWMPDHSASNHEVKIVLLAKFFHQTRHVIIERWEEEPRVPPESRATMSQPIPLPVCRETIEITQNTTTSPVYWDVSREALVLRFRILFLQDPRPQEGDIIISVQKLQRYAEIIWAEIL</sequence>
<keyword evidence="3" id="KW-1185">Reference proteome</keyword>
<dbReference type="Proteomes" id="UP001172101">
    <property type="component" value="Unassembled WGS sequence"/>
</dbReference>
<accession>A0AA40DQI3</accession>
<protein>
    <submittedName>
        <fullName evidence="2">Uncharacterized protein</fullName>
    </submittedName>
</protein>
<organism evidence="2 3">
    <name type="scientific">Lasiosphaeria miniovina</name>
    <dbReference type="NCBI Taxonomy" id="1954250"/>
    <lineage>
        <taxon>Eukaryota</taxon>
        <taxon>Fungi</taxon>
        <taxon>Dikarya</taxon>
        <taxon>Ascomycota</taxon>
        <taxon>Pezizomycotina</taxon>
        <taxon>Sordariomycetes</taxon>
        <taxon>Sordariomycetidae</taxon>
        <taxon>Sordariales</taxon>
        <taxon>Lasiosphaeriaceae</taxon>
        <taxon>Lasiosphaeria</taxon>
    </lineage>
</organism>
<dbReference type="AlphaFoldDB" id="A0AA40DQI3"/>
<feature type="region of interest" description="Disordered" evidence="1">
    <location>
        <begin position="29"/>
        <end position="54"/>
    </location>
</feature>
<proteinExistence type="predicted"/>